<comment type="caution">
    <text evidence="1">The sequence shown here is derived from an EMBL/GenBank/DDBJ whole genome shotgun (WGS) entry which is preliminary data.</text>
</comment>
<keyword evidence="2" id="KW-1185">Reference proteome</keyword>
<name>A0AC61QNH1_9BACT</name>
<dbReference type="Proteomes" id="UP000308886">
    <property type="component" value="Unassembled WGS sequence"/>
</dbReference>
<accession>A0AC61QNH1</accession>
<organism evidence="1 2">
    <name type="scientific">Palleniella muris</name>
    <dbReference type="NCBI Taxonomy" id="3038145"/>
    <lineage>
        <taxon>Bacteria</taxon>
        <taxon>Pseudomonadati</taxon>
        <taxon>Bacteroidota</taxon>
        <taxon>Bacteroidia</taxon>
        <taxon>Bacteroidales</taxon>
        <taxon>Prevotellaceae</taxon>
        <taxon>Palleniella</taxon>
    </lineage>
</organism>
<proteinExistence type="predicted"/>
<evidence type="ECO:0000313" key="1">
    <source>
        <dbReference type="EMBL" id="TGX80125.1"/>
    </source>
</evidence>
<gene>
    <name evidence="1" type="ORF">E5358_13705</name>
</gene>
<sequence length="70" mass="8251">MESGNIIYRIWRLYADGFRQMTIGRTLWGLVIIKLIIIFAILKWFFFPNFIKENAPRGQEAEFVAGEVLK</sequence>
<evidence type="ECO:0000313" key="2">
    <source>
        <dbReference type="Proteomes" id="UP000308886"/>
    </source>
</evidence>
<protein>
    <submittedName>
        <fullName evidence="1">DUF4492 domain-containing protein</fullName>
    </submittedName>
</protein>
<reference evidence="1" key="1">
    <citation type="submission" date="2019-04" db="EMBL/GenBank/DDBJ databases">
        <title>Microbes associate with the intestines of laboratory mice.</title>
        <authorList>
            <person name="Navarre W."/>
            <person name="Wong E."/>
            <person name="Huang K."/>
            <person name="Tropini C."/>
            <person name="Ng K."/>
            <person name="Yu B."/>
        </authorList>
    </citation>
    <scope>NUCLEOTIDE SEQUENCE</scope>
    <source>
        <strain evidence="1">NM73_A23</strain>
    </source>
</reference>
<dbReference type="EMBL" id="SRZC01000030">
    <property type="protein sequence ID" value="TGX80125.1"/>
    <property type="molecule type" value="Genomic_DNA"/>
</dbReference>